<protein>
    <submittedName>
        <fullName evidence="6">YY1-associated factor 2</fullName>
    </submittedName>
</protein>
<dbReference type="GO" id="GO:0005634">
    <property type="term" value="C:nucleus"/>
    <property type="evidence" value="ECO:0007669"/>
    <property type="project" value="TreeGrafter"/>
</dbReference>
<dbReference type="InterPro" id="IPR001876">
    <property type="entry name" value="Znf_RanBP2"/>
</dbReference>
<dbReference type="PANTHER" id="PTHR12920:SF4">
    <property type="entry name" value="GEO03726P1"/>
    <property type="match status" value="1"/>
</dbReference>
<reference evidence="6 7" key="1">
    <citation type="submission" date="2019-05" db="EMBL/GenBank/DDBJ databases">
        <title>Another draft genome of Portunus trituberculatus and its Hox gene families provides insights of decapod evolution.</title>
        <authorList>
            <person name="Jeong J.-H."/>
            <person name="Song I."/>
            <person name="Kim S."/>
            <person name="Choi T."/>
            <person name="Kim D."/>
            <person name="Ryu S."/>
            <person name="Kim W."/>
        </authorList>
    </citation>
    <scope>NUCLEOTIDE SEQUENCE [LARGE SCALE GENOMIC DNA]</scope>
    <source>
        <tissue evidence="6">Muscle</tissue>
    </source>
</reference>
<dbReference type="Proteomes" id="UP000324222">
    <property type="component" value="Unassembled WGS sequence"/>
</dbReference>
<evidence type="ECO:0000256" key="2">
    <source>
        <dbReference type="ARBA" id="ARBA00022771"/>
    </source>
</evidence>
<comment type="caution">
    <text evidence="6">The sequence shown here is derived from an EMBL/GenBank/DDBJ whole genome shotgun (WGS) entry which is preliminary data.</text>
</comment>
<dbReference type="PROSITE" id="PS50199">
    <property type="entry name" value="ZF_RANBP2_2"/>
    <property type="match status" value="1"/>
</dbReference>
<dbReference type="GO" id="GO:0045893">
    <property type="term" value="P:positive regulation of DNA-templated transcription"/>
    <property type="evidence" value="ECO:0007669"/>
    <property type="project" value="InterPro"/>
</dbReference>
<gene>
    <name evidence="6" type="primary">Yaf2_0</name>
    <name evidence="6" type="ORF">E2C01_049906</name>
</gene>
<evidence type="ECO:0000313" key="7">
    <source>
        <dbReference type="Proteomes" id="UP000324222"/>
    </source>
</evidence>
<dbReference type="SUPFAM" id="SSF90209">
    <property type="entry name" value="Ran binding protein zinc finger-like"/>
    <property type="match status" value="1"/>
</dbReference>
<dbReference type="PROSITE" id="PS01358">
    <property type="entry name" value="ZF_RANBP2_1"/>
    <property type="match status" value="1"/>
</dbReference>
<evidence type="ECO:0000256" key="4">
    <source>
        <dbReference type="PROSITE-ProRule" id="PRU00322"/>
    </source>
</evidence>
<dbReference type="GO" id="GO:0008270">
    <property type="term" value="F:zinc ion binding"/>
    <property type="evidence" value="ECO:0007669"/>
    <property type="project" value="UniProtKB-KW"/>
</dbReference>
<keyword evidence="2 4" id="KW-0863">Zinc-finger</keyword>
<accession>A0A5B7GFL4</accession>
<sequence length="95" mass="10894">MWDCSVCTYRNSPEAFKCLMCDVRKGTSTRSTWCHSLYLGRIEHCQQGAQLSSFRSDHQQTLDSHPYTLEPGAGEKWRAFLKPLTCGSRWSHVPV</sequence>
<dbReference type="InterPro" id="IPR036443">
    <property type="entry name" value="Znf_RanBP2_sf"/>
</dbReference>
<evidence type="ECO:0000313" key="6">
    <source>
        <dbReference type="EMBL" id="MPC55958.1"/>
    </source>
</evidence>
<dbReference type="Gene3D" id="4.10.1060.10">
    <property type="entry name" value="Zinc finger, RanBP2-type"/>
    <property type="match status" value="1"/>
</dbReference>
<dbReference type="GO" id="GO:0003712">
    <property type="term" value="F:transcription coregulator activity"/>
    <property type="evidence" value="ECO:0007669"/>
    <property type="project" value="TreeGrafter"/>
</dbReference>
<dbReference type="InterPro" id="IPR039958">
    <property type="entry name" value="RYBP/YAF2"/>
</dbReference>
<organism evidence="6 7">
    <name type="scientific">Portunus trituberculatus</name>
    <name type="common">Swimming crab</name>
    <name type="synonym">Neptunus trituberculatus</name>
    <dbReference type="NCBI Taxonomy" id="210409"/>
    <lineage>
        <taxon>Eukaryota</taxon>
        <taxon>Metazoa</taxon>
        <taxon>Ecdysozoa</taxon>
        <taxon>Arthropoda</taxon>
        <taxon>Crustacea</taxon>
        <taxon>Multicrustacea</taxon>
        <taxon>Malacostraca</taxon>
        <taxon>Eumalacostraca</taxon>
        <taxon>Eucarida</taxon>
        <taxon>Decapoda</taxon>
        <taxon>Pleocyemata</taxon>
        <taxon>Brachyura</taxon>
        <taxon>Eubrachyura</taxon>
        <taxon>Portunoidea</taxon>
        <taxon>Portunidae</taxon>
        <taxon>Portuninae</taxon>
        <taxon>Portunus</taxon>
    </lineage>
</organism>
<keyword evidence="7" id="KW-1185">Reference proteome</keyword>
<feature type="domain" description="RanBP2-type" evidence="5">
    <location>
        <begin position="1"/>
        <end position="27"/>
    </location>
</feature>
<evidence type="ECO:0000256" key="3">
    <source>
        <dbReference type="ARBA" id="ARBA00022833"/>
    </source>
</evidence>
<name>A0A5B7GFL4_PORTR</name>
<keyword evidence="3" id="KW-0862">Zinc</keyword>
<evidence type="ECO:0000259" key="5">
    <source>
        <dbReference type="PROSITE" id="PS50199"/>
    </source>
</evidence>
<proteinExistence type="predicted"/>
<dbReference type="SMART" id="SM00547">
    <property type="entry name" value="ZnF_RBZ"/>
    <property type="match status" value="1"/>
</dbReference>
<dbReference type="Pfam" id="PF00641">
    <property type="entry name" value="Zn_ribbon_RanBP"/>
    <property type="match status" value="1"/>
</dbReference>
<dbReference type="PANTHER" id="PTHR12920">
    <property type="entry name" value="RYBP AND YAF2-RELATED"/>
    <property type="match status" value="1"/>
</dbReference>
<dbReference type="EMBL" id="VSRR010013581">
    <property type="protein sequence ID" value="MPC55958.1"/>
    <property type="molecule type" value="Genomic_DNA"/>
</dbReference>
<evidence type="ECO:0000256" key="1">
    <source>
        <dbReference type="ARBA" id="ARBA00022723"/>
    </source>
</evidence>
<dbReference type="GO" id="GO:0003677">
    <property type="term" value="F:DNA binding"/>
    <property type="evidence" value="ECO:0007669"/>
    <property type="project" value="TreeGrafter"/>
</dbReference>
<keyword evidence="1" id="KW-0479">Metal-binding</keyword>
<dbReference type="AlphaFoldDB" id="A0A5B7GFL4"/>